<evidence type="ECO:0000313" key="2">
    <source>
        <dbReference type="Proteomes" id="UP001148838"/>
    </source>
</evidence>
<proteinExistence type="predicted"/>
<reference evidence="1 2" key="1">
    <citation type="journal article" date="2022" name="Allergy">
        <title>Genome assembly and annotation of Periplaneta americana reveal a comprehensive cockroach allergen profile.</title>
        <authorList>
            <person name="Wang L."/>
            <person name="Xiong Q."/>
            <person name="Saelim N."/>
            <person name="Wang L."/>
            <person name="Nong W."/>
            <person name="Wan A.T."/>
            <person name="Shi M."/>
            <person name="Liu X."/>
            <person name="Cao Q."/>
            <person name="Hui J.H.L."/>
            <person name="Sookrung N."/>
            <person name="Leung T.F."/>
            <person name="Tungtrongchitr A."/>
            <person name="Tsui S.K.W."/>
        </authorList>
    </citation>
    <scope>NUCLEOTIDE SEQUENCE [LARGE SCALE GENOMIC DNA]</scope>
    <source>
        <strain evidence="1">PWHHKU_190912</strain>
    </source>
</reference>
<protein>
    <recommendedName>
        <fullName evidence="3">Per a allergen</fullName>
    </recommendedName>
</protein>
<organism evidence="1 2">
    <name type="scientific">Periplaneta americana</name>
    <name type="common">American cockroach</name>
    <name type="synonym">Blatta americana</name>
    <dbReference type="NCBI Taxonomy" id="6978"/>
    <lineage>
        <taxon>Eukaryota</taxon>
        <taxon>Metazoa</taxon>
        <taxon>Ecdysozoa</taxon>
        <taxon>Arthropoda</taxon>
        <taxon>Hexapoda</taxon>
        <taxon>Insecta</taxon>
        <taxon>Pterygota</taxon>
        <taxon>Neoptera</taxon>
        <taxon>Polyneoptera</taxon>
        <taxon>Dictyoptera</taxon>
        <taxon>Blattodea</taxon>
        <taxon>Blattoidea</taxon>
        <taxon>Blattidae</taxon>
        <taxon>Blattinae</taxon>
        <taxon>Periplaneta</taxon>
    </lineage>
</organism>
<name>A0ABQ8SPY7_PERAM</name>
<evidence type="ECO:0000313" key="1">
    <source>
        <dbReference type="EMBL" id="KAJ4436242.1"/>
    </source>
</evidence>
<evidence type="ECO:0008006" key="3">
    <source>
        <dbReference type="Google" id="ProtNLM"/>
    </source>
</evidence>
<gene>
    <name evidence="1" type="ORF">ANN_18873</name>
</gene>
<comment type="caution">
    <text evidence="1">The sequence shown here is derived from an EMBL/GenBank/DDBJ whole genome shotgun (WGS) entry which is preliminary data.</text>
</comment>
<keyword evidence="2" id="KW-1185">Reference proteome</keyword>
<sequence length="96" mass="10709">MVGKGQRLAIDDQFLRLQISPDSASDPKMEEKECGGLEKGFSIKLFTKDSISGRFSDCVDRHQFDCTNEPCFVEGGSLTAHRYIEEVLGQHVLPFA</sequence>
<dbReference type="EMBL" id="JAJSOF020000023">
    <property type="protein sequence ID" value="KAJ4436242.1"/>
    <property type="molecule type" value="Genomic_DNA"/>
</dbReference>
<accession>A0ABQ8SPY7</accession>
<dbReference type="Proteomes" id="UP001148838">
    <property type="component" value="Unassembled WGS sequence"/>
</dbReference>